<keyword evidence="1 9" id="KW-0378">Hydrolase</keyword>
<evidence type="ECO:0000256" key="5">
    <source>
        <dbReference type="RuleBase" id="RU003847"/>
    </source>
</evidence>
<dbReference type="PROSITE" id="PS51671">
    <property type="entry name" value="ACT"/>
    <property type="match status" value="1"/>
</dbReference>
<dbReference type="GO" id="GO:0015970">
    <property type="term" value="P:guanosine tetraphosphate biosynthetic process"/>
    <property type="evidence" value="ECO:0007669"/>
    <property type="project" value="UniProtKB-UniPathway"/>
</dbReference>
<dbReference type="FunFam" id="1.10.3210.10:FF:000001">
    <property type="entry name" value="GTP pyrophosphokinase RelA"/>
    <property type="match status" value="1"/>
</dbReference>
<dbReference type="Pfam" id="PF04607">
    <property type="entry name" value="RelA_SpoT"/>
    <property type="match status" value="1"/>
</dbReference>
<dbReference type="InterPro" id="IPR045865">
    <property type="entry name" value="ACT-like_dom_sf"/>
</dbReference>
<evidence type="ECO:0000256" key="4">
    <source>
        <dbReference type="ARBA" id="ARBA00047968"/>
    </source>
</evidence>
<dbReference type="PROSITE" id="PS51880">
    <property type="entry name" value="TGS"/>
    <property type="match status" value="1"/>
</dbReference>
<dbReference type="GO" id="GO:0005886">
    <property type="term" value="C:plasma membrane"/>
    <property type="evidence" value="ECO:0007669"/>
    <property type="project" value="TreeGrafter"/>
</dbReference>
<dbReference type="EMBL" id="CP060820">
    <property type="protein sequence ID" value="QNP39759.1"/>
    <property type="molecule type" value="Genomic_DNA"/>
</dbReference>
<evidence type="ECO:0000259" key="7">
    <source>
        <dbReference type="PROSITE" id="PS51831"/>
    </source>
</evidence>
<dbReference type="NCBIfam" id="TIGR00691">
    <property type="entry name" value="spoT_relA"/>
    <property type="match status" value="1"/>
</dbReference>
<sequence length="730" mass="81635">MTPATPVLTPATPAFDEADVPDYVRELERAAAYLPEAQRGQLRRAWRIGAAAHAGQTRKSGEPYITHPVAVAKVLADQGLDVETLVAAILHDTLEDTPLTPDSITTEFGATVTDLVDGVTKLDKLQFRDRQEANAESFRKMLLAMSRDLRVILIKLADRLHNMRTLGAQSVEARRRIAAETLEIYAPIAQRLGMNLIKAELQDLGFRALFPWRHAVLEKRIRTQPVMRREALVQIEAQLAQKLAKEKLQHRLISRVKSPWSIYTKMRAEHKSFTQVMDVFGFRIVVGTVADCYHALGVVHAAYKPLDARFRDFIAIPKANGYQSLHTVLFGPYGSPIEVQIRTEDMDLIAERGIAAHWSYKHGGRDMPSSAQSRAQGWITNLVEQQRATGSSLEFLENVKVDLFPDEVYLFTPKGDILSLPRNATALDFAYAVHTDVGNHAVASRVDGKLVPLRSKLASGQRVEIITAKSAAPKPQWLEFVVSGKARTSIRQQLKQLEHEDAVQLGHRMLDRALEAQATSLERVPAPRMDAFLAEHRYPRLEALLADIALGNRMPQQVAQALVREATAKKSRKAAPEPEVLPRAEDKILITGAERGVISFAQCCLPIPGDEIMGYHTTGKGIVVHRLDCPNVAEYRKSPDRWVSIGWDREVTGDFPTAMRIELDNRPGALAQVAAAIAEAESNIDRLEYIERDTNVSAIRFQIEVRDRKHLAEVMRRVRRLKVVLGVQRI</sequence>
<organism evidence="9 10">
    <name type="scientific">Agrilutibacter terrestris</name>
    <dbReference type="NCBI Taxonomy" id="2865112"/>
    <lineage>
        <taxon>Bacteria</taxon>
        <taxon>Pseudomonadati</taxon>
        <taxon>Pseudomonadota</taxon>
        <taxon>Gammaproteobacteria</taxon>
        <taxon>Lysobacterales</taxon>
        <taxon>Lysobacteraceae</taxon>
        <taxon>Agrilutibacter</taxon>
    </lineage>
</organism>
<dbReference type="InterPro" id="IPR002912">
    <property type="entry name" value="ACT_dom"/>
</dbReference>
<dbReference type="RefSeq" id="WP_187711205.1">
    <property type="nucleotide sequence ID" value="NZ_CP060820.1"/>
</dbReference>
<dbReference type="Gene3D" id="3.10.20.30">
    <property type="match status" value="1"/>
</dbReference>
<dbReference type="PANTHER" id="PTHR21262">
    <property type="entry name" value="GUANOSINE-3',5'-BIS DIPHOSPHATE 3'-PYROPHOSPHOHYDROLASE"/>
    <property type="match status" value="1"/>
</dbReference>
<dbReference type="InterPro" id="IPR004095">
    <property type="entry name" value="TGS"/>
</dbReference>
<dbReference type="GO" id="GO:0015949">
    <property type="term" value="P:nucleobase-containing small molecule interconversion"/>
    <property type="evidence" value="ECO:0007669"/>
    <property type="project" value="UniProtKB-ARBA"/>
</dbReference>
<dbReference type="GO" id="GO:0008893">
    <property type="term" value="F:guanosine-3',5'-bis(diphosphate) 3'-diphosphatase activity"/>
    <property type="evidence" value="ECO:0007669"/>
    <property type="project" value="UniProtKB-EC"/>
</dbReference>
<proteinExistence type="inferred from homology"/>
<dbReference type="InterPro" id="IPR006674">
    <property type="entry name" value="HD_domain"/>
</dbReference>
<evidence type="ECO:0000259" key="8">
    <source>
        <dbReference type="PROSITE" id="PS51880"/>
    </source>
</evidence>
<dbReference type="SUPFAM" id="SSF81271">
    <property type="entry name" value="TGS-like"/>
    <property type="match status" value="1"/>
</dbReference>
<evidence type="ECO:0000256" key="3">
    <source>
        <dbReference type="ARBA" id="ARBA00024387"/>
    </source>
</evidence>
<dbReference type="AlphaFoldDB" id="A0A7H0FUP3"/>
<dbReference type="CDD" id="cd00077">
    <property type="entry name" value="HDc"/>
    <property type="match status" value="1"/>
</dbReference>
<name>A0A7H0FUP3_9GAMM</name>
<feature type="domain" description="TGS" evidence="8">
    <location>
        <begin position="406"/>
        <end position="467"/>
    </location>
</feature>
<gene>
    <name evidence="9" type="ORF">H8B22_09565</name>
</gene>
<dbReference type="FunFam" id="3.10.20.30:FF:000002">
    <property type="entry name" value="GTP pyrophosphokinase (RelA/SpoT)"/>
    <property type="match status" value="1"/>
</dbReference>
<dbReference type="InterPro" id="IPR045600">
    <property type="entry name" value="RelA/SpoT_AH_RIS"/>
</dbReference>
<evidence type="ECO:0000256" key="1">
    <source>
        <dbReference type="ARBA" id="ARBA00022801"/>
    </source>
</evidence>
<comment type="similarity">
    <text evidence="5">Belongs to the relA/spoT family.</text>
</comment>
<feature type="domain" description="HD" evidence="7">
    <location>
        <begin position="64"/>
        <end position="163"/>
    </location>
</feature>
<feature type="domain" description="ACT" evidence="6">
    <location>
        <begin position="658"/>
        <end position="730"/>
    </location>
</feature>
<protein>
    <recommendedName>
        <fullName evidence="3">guanosine-3',5'-bis(diphosphate) 3'-diphosphatase</fullName>
        <ecNumber evidence="3">3.1.7.2</ecNumber>
    </recommendedName>
</protein>
<dbReference type="Gene3D" id="1.10.3210.10">
    <property type="entry name" value="Hypothetical protein af1432"/>
    <property type="match status" value="1"/>
</dbReference>
<dbReference type="CDD" id="cd05399">
    <property type="entry name" value="NT_Rel-Spo_like"/>
    <property type="match status" value="1"/>
</dbReference>
<dbReference type="CDD" id="cd01668">
    <property type="entry name" value="TGS_RSH"/>
    <property type="match status" value="1"/>
</dbReference>
<comment type="catalytic activity">
    <reaction evidence="4">
        <text>guanosine 3',5'-bis(diphosphate) + H2O = GDP + diphosphate + H(+)</text>
        <dbReference type="Rhea" id="RHEA:14253"/>
        <dbReference type="ChEBI" id="CHEBI:15377"/>
        <dbReference type="ChEBI" id="CHEBI:15378"/>
        <dbReference type="ChEBI" id="CHEBI:33019"/>
        <dbReference type="ChEBI" id="CHEBI:58189"/>
        <dbReference type="ChEBI" id="CHEBI:77828"/>
        <dbReference type="EC" id="3.1.7.2"/>
    </reaction>
</comment>
<dbReference type="SUPFAM" id="SSF55021">
    <property type="entry name" value="ACT-like"/>
    <property type="match status" value="1"/>
</dbReference>
<dbReference type="PANTHER" id="PTHR21262:SF36">
    <property type="entry name" value="BIFUNCTIONAL (P)PPGPP SYNTHASE_HYDROLASE SPOT"/>
    <property type="match status" value="1"/>
</dbReference>
<dbReference type="InterPro" id="IPR043519">
    <property type="entry name" value="NT_sf"/>
</dbReference>
<dbReference type="Pfam" id="PF02824">
    <property type="entry name" value="TGS"/>
    <property type="match status" value="1"/>
</dbReference>
<dbReference type="InterPro" id="IPR003607">
    <property type="entry name" value="HD/PDEase_dom"/>
</dbReference>
<dbReference type="Pfam" id="PF13291">
    <property type="entry name" value="ACT_4"/>
    <property type="match status" value="1"/>
</dbReference>
<dbReference type="CDD" id="cd04876">
    <property type="entry name" value="ACT_RelA-SpoT"/>
    <property type="match status" value="1"/>
</dbReference>
<comment type="pathway">
    <text evidence="2">Purine metabolism; ppGpp biosynthesis; ppGpp from GDP: step 1/1.</text>
</comment>
<dbReference type="Gene3D" id="3.30.70.260">
    <property type="match status" value="1"/>
</dbReference>
<reference evidence="9 10" key="1">
    <citation type="submission" date="2020-08" db="EMBL/GenBank/DDBJ databases">
        <title>Lysobacter sp. II4 sp. nov., isolated from soil.</title>
        <authorList>
            <person name="Woo C.Y."/>
            <person name="Kim J."/>
        </authorList>
    </citation>
    <scope>NUCLEOTIDE SEQUENCE [LARGE SCALE GENOMIC DNA]</scope>
    <source>
        <strain evidence="9 10">II4</strain>
    </source>
</reference>
<evidence type="ECO:0000313" key="10">
    <source>
        <dbReference type="Proteomes" id="UP000516018"/>
    </source>
</evidence>
<accession>A0A7H0FUP3</accession>
<dbReference type="Gene3D" id="3.30.460.10">
    <property type="entry name" value="Beta Polymerase, domain 2"/>
    <property type="match status" value="1"/>
</dbReference>
<comment type="function">
    <text evidence="5">In eubacteria ppGpp (guanosine 3'-diphosphate 5'-diphosphate) is a mediator of the stringent response that coordinates a variety of cellular activities in response to changes in nutritional abundance.</text>
</comment>
<dbReference type="Pfam" id="PF13328">
    <property type="entry name" value="HD_4"/>
    <property type="match status" value="1"/>
</dbReference>
<dbReference type="GO" id="GO:0008728">
    <property type="term" value="F:GTP diphosphokinase activity"/>
    <property type="evidence" value="ECO:0007669"/>
    <property type="project" value="TreeGrafter"/>
</dbReference>
<dbReference type="SMART" id="SM00471">
    <property type="entry name" value="HDc"/>
    <property type="match status" value="1"/>
</dbReference>
<evidence type="ECO:0000259" key="6">
    <source>
        <dbReference type="PROSITE" id="PS51671"/>
    </source>
</evidence>
<dbReference type="KEGG" id="lsx:H8B22_09565"/>
<keyword evidence="10" id="KW-1185">Reference proteome</keyword>
<dbReference type="PROSITE" id="PS51831">
    <property type="entry name" value="HD"/>
    <property type="match status" value="1"/>
</dbReference>
<dbReference type="InterPro" id="IPR012676">
    <property type="entry name" value="TGS-like"/>
</dbReference>
<dbReference type="GO" id="GO:0042594">
    <property type="term" value="P:response to starvation"/>
    <property type="evidence" value="ECO:0007669"/>
    <property type="project" value="TreeGrafter"/>
</dbReference>
<dbReference type="EC" id="3.1.7.2" evidence="3"/>
<dbReference type="SMART" id="SM00954">
    <property type="entry name" value="RelA_SpoT"/>
    <property type="match status" value="1"/>
</dbReference>
<dbReference type="InterPro" id="IPR033655">
    <property type="entry name" value="TGS_RelA/SpoT"/>
</dbReference>
<dbReference type="InterPro" id="IPR004811">
    <property type="entry name" value="RelA/Spo_fam"/>
</dbReference>
<evidence type="ECO:0000313" key="9">
    <source>
        <dbReference type="EMBL" id="QNP39759.1"/>
    </source>
</evidence>
<dbReference type="SUPFAM" id="SSF109604">
    <property type="entry name" value="HD-domain/PDEase-like"/>
    <property type="match status" value="1"/>
</dbReference>
<dbReference type="FunFam" id="3.30.460.10:FF:000001">
    <property type="entry name" value="GTP pyrophosphokinase RelA"/>
    <property type="match status" value="1"/>
</dbReference>
<dbReference type="SUPFAM" id="SSF81301">
    <property type="entry name" value="Nucleotidyltransferase"/>
    <property type="match status" value="1"/>
</dbReference>
<dbReference type="Proteomes" id="UP000516018">
    <property type="component" value="Chromosome"/>
</dbReference>
<dbReference type="InterPro" id="IPR007685">
    <property type="entry name" value="RelA_SpoT"/>
</dbReference>
<dbReference type="InterPro" id="IPR012675">
    <property type="entry name" value="Beta-grasp_dom_sf"/>
</dbReference>
<dbReference type="Pfam" id="PF19296">
    <property type="entry name" value="RelA_AH_RIS"/>
    <property type="match status" value="2"/>
</dbReference>
<evidence type="ECO:0000256" key="2">
    <source>
        <dbReference type="ARBA" id="ARBA00024329"/>
    </source>
</evidence>
<dbReference type="UniPathway" id="UPA00908">
    <property type="reaction ID" value="UER00886"/>
</dbReference>